<dbReference type="GO" id="GO:0004386">
    <property type="term" value="F:helicase activity"/>
    <property type="evidence" value="ECO:0007669"/>
    <property type="project" value="InterPro"/>
</dbReference>
<dbReference type="InterPro" id="IPR014001">
    <property type="entry name" value="Helicase_ATP-bd"/>
</dbReference>
<dbReference type="GO" id="GO:0005980">
    <property type="term" value="P:glycogen catabolic process"/>
    <property type="evidence" value="ECO:0007669"/>
    <property type="project" value="TreeGrafter"/>
</dbReference>
<dbReference type="EC" id="2.4.1.1" evidence="13"/>
<dbReference type="Proteomes" id="UP001148786">
    <property type="component" value="Unassembled WGS sequence"/>
</dbReference>
<keyword evidence="18" id="KW-1185">Reference proteome</keyword>
<feature type="domain" description="Helicase ATP-binding" evidence="15">
    <location>
        <begin position="947"/>
        <end position="1072"/>
    </location>
</feature>
<dbReference type="Pfam" id="PF16124">
    <property type="entry name" value="RecQ_Zn_bind"/>
    <property type="match status" value="1"/>
</dbReference>
<dbReference type="InterPro" id="IPR035090">
    <property type="entry name" value="Pyridoxal_P_attach_site"/>
</dbReference>
<evidence type="ECO:0000256" key="10">
    <source>
        <dbReference type="ARBA" id="ARBA00022840"/>
    </source>
</evidence>
<evidence type="ECO:0000259" key="16">
    <source>
        <dbReference type="PROSITE" id="PS51194"/>
    </source>
</evidence>
<evidence type="ECO:0000256" key="3">
    <source>
        <dbReference type="ARBA" id="ARBA00004496"/>
    </source>
</evidence>
<comment type="function">
    <text evidence="13">Allosteric enzyme that catalyzes the rate-limiting step in glycogen catabolism, the phosphorolytic cleavage of glycogen to produce glucose-1-phosphate, and plays a central role in maintaining cellular and organismal glucose homeostasis.</text>
</comment>
<evidence type="ECO:0000313" key="17">
    <source>
        <dbReference type="EMBL" id="KAJ3516870.1"/>
    </source>
</evidence>
<dbReference type="PROSITE" id="PS51194">
    <property type="entry name" value="HELICASE_CTER"/>
    <property type="match status" value="1"/>
</dbReference>
<dbReference type="SUPFAM" id="SSF52540">
    <property type="entry name" value="P-loop containing nucleoside triphosphate hydrolases"/>
    <property type="match status" value="1"/>
</dbReference>
<feature type="compositionally biased region" description="Low complexity" evidence="14">
    <location>
        <begin position="1430"/>
        <end position="1447"/>
    </location>
</feature>
<dbReference type="GO" id="GO:0008184">
    <property type="term" value="F:glycogen phosphorylase activity"/>
    <property type="evidence" value="ECO:0007669"/>
    <property type="project" value="InterPro"/>
</dbReference>
<dbReference type="PROSITE" id="PS51192">
    <property type="entry name" value="HELICASE_ATP_BIND_1"/>
    <property type="match status" value="1"/>
</dbReference>
<dbReference type="GO" id="GO:0003676">
    <property type="term" value="F:nucleic acid binding"/>
    <property type="evidence" value="ECO:0007669"/>
    <property type="project" value="InterPro"/>
</dbReference>
<evidence type="ECO:0000313" key="18">
    <source>
        <dbReference type="Proteomes" id="UP001148786"/>
    </source>
</evidence>
<evidence type="ECO:0000256" key="8">
    <source>
        <dbReference type="ARBA" id="ARBA00022679"/>
    </source>
</evidence>
<feature type="compositionally biased region" description="Pro residues" evidence="14">
    <location>
        <begin position="1453"/>
        <end position="1462"/>
    </location>
</feature>
<protein>
    <recommendedName>
        <fullName evidence="13">Alpha-1,4 glucan phosphorylase</fullName>
        <ecNumber evidence="13">2.4.1.1</ecNumber>
    </recommendedName>
</protein>
<evidence type="ECO:0000259" key="15">
    <source>
        <dbReference type="PROSITE" id="PS51192"/>
    </source>
</evidence>
<evidence type="ECO:0000256" key="14">
    <source>
        <dbReference type="SAM" id="MobiDB-lite"/>
    </source>
</evidence>
<dbReference type="InterPro" id="IPR000811">
    <property type="entry name" value="Glyco_trans_35"/>
</dbReference>
<keyword evidence="8 13" id="KW-0808">Transferase</keyword>
<comment type="catalytic activity">
    <reaction evidence="1 13">
        <text>[(1-&gt;4)-alpha-D-glucosyl](n) + phosphate = [(1-&gt;4)-alpha-D-glucosyl](n-1) + alpha-D-glucose 1-phosphate</text>
        <dbReference type="Rhea" id="RHEA:41732"/>
        <dbReference type="Rhea" id="RHEA-COMP:9584"/>
        <dbReference type="Rhea" id="RHEA-COMP:9586"/>
        <dbReference type="ChEBI" id="CHEBI:15444"/>
        <dbReference type="ChEBI" id="CHEBI:43474"/>
        <dbReference type="ChEBI" id="CHEBI:58601"/>
        <dbReference type="EC" id="2.4.1.1"/>
    </reaction>
</comment>
<dbReference type="InterPro" id="IPR011545">
    <property type="entry name" value="DEAD/DEAH_box_helicase_dom"/>
</dbReference>
<dbReference type="SUPFAM" id="SSF53756">
    <property type="entry name" value="UDP-Glycosyltransferase/glycogen phosphorylase"/>
    <property type="match status" value="1"/>
</dbReference>
<dbReference type="Pfam" id="PF00271">
    <property type="entry name" value="Helicase_C"/>
    <property type="match status" value="1"/>
</dbReference>
<dbReference type="Gene3D" id="3.40.50.2000">
    <property type="entry name" value="Glycogen Phosphorylase B"/>
    <property type="match status" value="2"/>
</dbReference>
<feature type="region of interest" description="Disordered" evidence="14">
    <location>
        <begin position="1430"/>
        <end position="1471"/>
    </location>
</feature>
<dbReference type="InterPro" id="IPR032284">
    <property type="entry name" value="RecQ_Zn-bd"/>
</dbReference>
<gene>
    <name evidence="17" type="ORF">NLJ89_g853</name>
</gene>
<dbReference type="CDD" id="cd18794">
    <property type="entry name" value="SF2_C_RecQ"/>
    <property type="match status" value="1"/>
</dbReference>
<comment type="cofactor">
    <cofactor evidence="2 13">
        <name>pyridoxal 5'-phosphate</name>
        <dbReference type="ChEBI" id="CHEBI:597326"/>
    </cofactor>
</comment>
<comment type="caution">
    <text evidence="17">The sequence shown here is derived from an EMBL/GenBank/DDBJ whole genome shotgun (WGS) entry which is preliminary data.</text>
</comment>
<dbReference type="SMART" id="SM00487">
    <property type="entry name" value="DEXDc"/>
    <property type="match status" value="1"/>
</dbReference>
<evidence type="ECO:0000256" key="12">
    <source>
        <dbReference type="ARBA" id="ARBA00023277"/>
    </source>
</evidence>
<sequence length="1628" mass="183218">MTSTIDPKTIGRPARPRRHVRTLTGYLPEKDASGKEKWPKGDEKAWKAGLRSVDKDVDAITKSFVNHVQTSLARQPYNIDNLGGYQATALSVRDNLLVNWNETQLHYTRKAPKRAYYLSLEFLMGRTLDNALLNLGLKAQYGEGVQKLGFSMEDILEQERDAALGNGGLGRLAACYLDSSASQELPLWGYGLRYKYGIFQQLISPEGNQLEAPDPWLDNQNPWELPRLDVTYDVRFYGQAERLSDGTGRALWQGGQEVLAVAYDVMIPGYGTKTTNNLRLWESRPKRGFDLNSFNAGNYEGAVESSNSAAAITSVLYPNDHTTFGKELRLKQQYFWTAASLQDILRRFKNLNKPIQELPDYAAIQLNDTHPTLAIPELMRILIDEEDLRWDAAWLIVTNTFFYTNHTVLPEALEKWPVPLIEHVLPRHMQIIYDINLFFLQGIIPASQPEWRSLTCFIPAVEKKFPGDRDRLARMSLIEEGVPKQVRMAHLACIGSRKVNGVAELHSELVRTTILKDFVEFEGISKFGNVTNGITPRRWLDQCNPELSALISKTLRLDKRVWLKDLTKLEGLIPFAENKAFRKEWTAIKQRNKERLAHYVQTTLGLIIRTDAMFDVQIKRIHEYKRQTLNILGVIHRYFTLKNMTTAEKKKVNPRVVFFAGKAAPAYYIAKLTIRLVVNVARVINADPDTKDYLQLYFLPDYSVSLAEVLIPASDISQHISTAGTEASGTSNMKFCLNGGLLLGTVDGANIEIAEEVGENNVFFFGHLTPAVEDLRYQHLYHPIPIEQKCPALSNVLDQISGGAFGDAGVYEPLVNTIRQSDYYLISDDFDSYLAALDMVDEAYLDKEEWIKKSIYTTAKMGKFSSDRAINEYAESYWNIEACPVPAGSLISSNLATPPPDPFYPNISSTAQDFASKTRRPIGQKDSERCIKVLTRIFGYLSYKGKQKEIIEAAYGGADVLVVAPTGMGKIQRELKLYDTHIRILYVTPERLRTAEFLALLDVIHENHNLNRLVVDEAHCISEWGHNFRGDYRLIGRFRERYPDVPIMALTATATSLVQKDIIRSLKMDEERLFIALHPFNRSNLFYEVRYLSNPEPLNQMADIFDFITTLYRRRGKTSSGIIYCRHRKTCEELSGYLRGKGLNAKPYHSGLPNATLEKTLKSWTIGSSEPSGLDVVVATIAFGLGIDKGDVRYVIHYDMPKSFEGYYQETGRAGRDGHPSKCVLYYSREDAVRVKRFVKTDPNRRRDEDDEPTPTQRASGSLDSLIQFAEGVTLCRHVSICRYFGEPINEKDEELVKVYCDNMCDVCKYPDKVKAKITKLSTREDAANHVPFAKSTYGPPAANSAEGQSSSRSTLGPYDRQSRYPDRGLPPKRPSSNLAEGSSNPAPAKKPKVALAPMMVTKPFGSAVGLSKPFRPPSFVGASSVKTDVATPAPAPASARSTRVAVGSKSRPAPPHQPRPPAAAHGATPCEDDIDVDEEESLQIDLPEVDLPWKIEESSKASNADRRKALDGLRASFHKVLTSPLNLDDYWEKITSRSMTDDERSQAIFQAAVELEHSAMIYCSTLDGYSTRISSIREDIRGMSKLHRWDKDDGDFEESQEIIQILRVKALPPSARPASRKGKERAE</sequence>
<dbReference type="EMBL" id="JANKHO010000039">
    <property type="protein sequence ID" value="KAJ3516870.1"/>
    <property type="molecule type" value="Genomic_DNA"/>
</dbReference>
<keyword evidence="10" id="KW-0067">ATP-binding</keyword>
<evidence type="ECO:0000256" key="7">
    <source>
        <dbReference type="ARBA" id="ARBA00022676"/>
    </source>
</evidence>
<dbReference type="SMART" id="SM00490">
    <property type="entry name" value="HELICc"/>
    <property type="match status" value="1"/>
</dbReference>
<evidence type="ECO:0000256" key="6">
    <source>
        <dbReference type="ARBA" id="ARBA00022533"/>
    </source>
</evidence>
<keyword evidence="9" id="KW-0547">Nucleotide-binding</keyword>
<keyword evidence="11 13" id="KW-0663">Pyridoxal phosphate</keyword>
<dbReference type="PROSITE" id="PS00102">
    <property type="entry name" value="PHOSPHORYLASE"/>
    <property type="match status" value="1"/>
</dbReference>
<dbReference type="GO" id="GO:0005737">
    <property type="term" value="C:cytoplasm"/>
    <property type="evidence" value="ECO:0007669"/>
    <property type="project" value="UniProtKB-SubCell"/>
</dbReference>
<dbReference type="NCBIfam" id="TIGR00614">
    <property type="entry name" value="recQ_fam"/>
    <property type="match status" value="1"/>
</dbReference>
<feature type="compositionally biased region" description="Polar residues" evidence="14">
    <location>
        <begin position="1346"/>
        <end position="1355"/>
    </location>
</feature>
<dbReference type="CDD" id="cd17920">
    <property type="entry name" value="DEXHc_RecQ"/>
    <property type="match status" value="1"/>
</dbReference>
<dbReference type="NCBIfam" id="TIGR02093">
    <property type="entry name" value="P_ylase"/>
    <property type="match status" value="1"/>
</dbReference>
<evidence type="ECO:0000256" key="5">
    <source>
        <dbReference type="ARBA" id="ARBA00022490"/>
    </source>
</evidence>
<dbReference type="GO" id="GO:0005524">
    <property type="term" value="F:ATP binding"/>
    <property type="evidence" value="ECO:0007669"/>
    <property type="project" value="UniProtKB-KW"/>
</dbReference>
<dbReference type="Gene3D" id="3.40.50.300">
    <property type="entry name" value="P-loop containing nucleotide triphosphate hydrolases"/>
    <property type="match status" value="3"/>
</dbReference>
<organism evidence="17 18">
    <name type="scientific">Agrocybe chaxingu</name>
    <dbReference type="NCBI Taxonomy" id="84603"/>
    <lineage>
        <taxon>Eukaryota</taxon>
        <taxon>Fungi</taxon>
        <taxon>Dikarya</taxon>
        <taxon>Basidiomycota</taxon>
        <taxon>Agaricomycotina</taxon>
        <taxon>Agaricomycetes</taxon>
        <taxon>Agaricomycetidae</taxon>
        <taxon>Agaricales</taxon>
        <taxon>Agaricineae</taxon>
        <taxon>Strophariaceae</taxon>
        <taxon>Agrocybe</taxon>
    </lineage>
</organism>
<keyword evidence="6" id="KW-0021">Allosteric enzyme</keyword>
<dbReference type="OrthoDB" id="9215500at2759"/>
<keyword evidence="5" id="KW-0963">Cytoplasm</keyword>
<dbReference type="Pfam" id="PF00270">
    <property type="entry name" value="DEAD"/>
    <property type="match status" value="1"/>
</dbReference>
<dbReference type="InterPro" id="IPR011833">
    <property type="entry name" value="Glycg_phsphrylas"/>
</dbReference>
<feature type="compositionally biased region" description="Polar residues" evidence="14">
    <location>
        <begin position="1375"/>
        <end position="1385"/>
    </location>
</feature>
<dbReference type="InterPro" id="IPR027417">
    <property type="entry name" value="P-loop_NTPase"/>
</dbReference>
<evidence type="ECO:0000256" key="4">
    <source>
        <dbReference type="ARBA" id="ARBA00006047"/>
    </source>
</evidence>
<dbReference type="FunFam" id="3.40.50.2000:FF:000153">
    <property type="entry name" value="Alpha-1,4 glucan phosphorylase"/>
    <property type="match status" value="1"/>
</dbReference>
<dbReference type="PANTHER" id="PTHR11468">
    <property type="entry name" value="GLYCOGEN PHOSPHORYLASE"/>
    <property type="match status" value="1"/>
</dbReference>
<dbReference type="GO" id="GO:0006310">
    <property type="term" value="P:DNA recombination"/>
    <property type="evidence" value="ECO:0007669"/>
    <property type="project" value="InterPro"/>
</dbReference>
<evidence type="ECO:0000256" key="1">
    <source>
        <dbReference type="ARBA" id="ARBA00001275"/>
    </source>
</evidence>
<comment type="subcellular location">
    <subcellularLocation>
        <location evidence="3">Cytoplasm</location>
    </subcellularLocation>
</comment>
<dbReference type="InterPro" id="IPR001650">
    <property type="entry name" value="Helicase_C-like"/>
</dbReference>
<evidence type="ECO:0000256" key="13">
    <source>
        <dbReference type="RuleBase" id="RU000587"/>
    </source>
</evidence>
<keyword evidence="7 13" id="KW-0328">Glycosyltransferase</keyword>
<name>A0A9W8N162_9AGAR</name>
<dbReference type="CDD" id="cd04300">
    <property type="entry name" value="GT35_Glycogen_Phosphorylase"/>
    <property type="match status" value="1"/>
</dbReference>
<evidence type="ECO:0000256" key="2">
    <source>
        <dbReference type="ARBA" id="ARBA00001933"/>
    </source>
</evidence>
<accession>A0A9W8N162</accession>
<dbReference type="PANTHER" id="PTHR11468:SF3">
    <property type="entry name" value="GLYCOGEN PHOSPHORYLASE, LIVER FORM"/>
    <property type="match status" value="1"/>
</dbReference>
<dbReference type="GO" id="GO:0030170">
    <property type="term" value="F:pyridoxal phosphate binding"/>
    <property type="evidence" value="ECO:0007669"/>
    <property type="project" value="InterPro"/>
</dbReference>
<dbReference type="FunFam" id="3.40.50.2000:FF:000003">
    <property type="entry name" value="Alpha-1,4 glucan phosphorylase"/>
    <property type="match status" value="1"/>
</dbReference>
<dbReference type="Pfam" id="PF00343">
    <property type="entry name" value="Phosphorylase"/>
    <property type="match status" value="1"/>
</dbReference>
<evidence type="ECO:0000256" key="9">
    <source>
        <dbReference type="ARBA" id="ARBA00022741"/>
    </source>
</evidence>
<proteinExistence type="inferred from homology"/>
<dbReference type="InterPro" id="IPR004589">
    <property type="entry name" value="DNA_helicase_ATP-dep_RecQ"/>
</dbReference>
<feature type="domain" description="Helicase C-terminal" evidence="16">
    <location>
        <begin position="1103"/>
        <end position="1262"/>
    </location>
</feature>
<reference evidence="17" key="1">
    <citation type="submission" date="2022-07" db="EMBL/GenBank/DDBJ databases">
        <title>Genome Sequence of Agrocybe chaxingu.</title>
        <authorList>
            <person name="Buettner E."/>
        </authorList>
    </citation>
    <scope>NUCLEOTIDE SEQUENCE</scope>
    <source>
        <strain evidence="17">MP-N11</strain>
    </source>
</reference>
<evidence type="ECO:0000256" key="11">
    <source>
        <dbReference type="ARBA" id="ARBA00022898"/>
    </source>
</evidence>
<feature type="region of interest" description="Disordered" evidence="14">
    <location>
        <begin position="1332"/>
        <end position="1391"/>
    </location>
</feature>
<comment type="similarity">
    <text evidence="4 13">Belongs to the glycogen phosphorylase family.</text>
</comment>
<feature type="region of interest" description="Disordered" evidence="14">
    <location>
        <begin position="1241"/>
        <end position="1262"/>
    </location>
</feature>
<keyword evidence="12 13" id="KW-0119">Carbohydrate metabolism</keyword>